<feature type="domain" description="PTS EIIA type-1" evidence="14">
    <location>
        <begin position="688"/>
        <end position="796"/>
    </location>
</feature>
<protein>
    <submittedName>
        <fullName evidence="17">PTS glucose-specific transporter subunit IIABC</fullName>
    </submittedName>
</protein>
<dbReference type="AlphaFoldDB" id="A0A0A8ED58"/>
<evidence type="ECO:0000259" key="14">
    <source>
        <dbReference type="PROSITE" id="PS51093"/>
    </source>
</evidence>
<feature type="transmembrane region" description="Helical" evidence="13">
    <location>
        <begin position="433"/>
        <end position="458"/>
    </location>
</feature>
<evidence type="ECO:0000256" key="7">
    <source>
        <dbReference type="ARBA" id="ARBA00022692"/>
    </source>
</evidence>
<evidence type="ECO:0000259" key="15">
    <source>
        <dbReference type="PROSITE" id="PS51098"/>
    </source>
</evidence>
<dbReference type="PROSITE" id="PS51103">
    <property type="entry name" value="PTS_EIIC_TYPE_1"/>
    <property type="match status" value="1"/>
</dbReference>
<organism evidence="17 18">
    <name type="scientific">Mesomycoplasma flocculare ATCC 27399</name>
    <dbReference type="NCBI Taxonomy" id="743971"/>
    <lineage>
        <taxon>Bacteria</taxon>
        <taxon>Bacillati</taxon>
        <taxon>Mycoplasmatota</taxon>
        <taxon>Mycoplasmoidales</taxon>
        <taxon>Metamycoplasmataceae</taxon>
        <taxon>Mesomycoplasma</taxon>
    </lineage>
</organism>
<evidence type="ECO:0000256" key="13">
    <source>
        <dbReference type="SAM" id="Phobius"/>
    </source>
</evidence>
<evidence type="ECO:0000259" key="16">
    <source>
        <dbReference type="PROSITE" id="PS51103"/>
    </source>
</evidence>
<dbReference type="Pfam" id="PF02378">
    <property type="entry name" value="PTS_EIIC"/>
    <property type="match status" value="1"/>
</dbReference>
<evidence type="ECO:0000256" key="6">
    <source>
        <dbReference type="ARBA" id="ARBA00022683"/>
    </source>
</evidence>
<dbReference type="KEGG" id="mfq:MYF_02940"/>
<evidence type="ECO:0000256" key="11">
    <source>
        <dbReference type="PROSITE-ProRule" id="PRU00421"/>
    </source>
</evidence>
<evidence type="ECO:0000256" key="9">
    <source>
        <dbReference type="ARBA" id="ARBA00022989"/>
    </source>
</evidence>
<feature type="transmembrane region" description="Helical" evidence="13">
    <location>
        <begin position="385"/>
        <end position="403"/>
    </location>
</feature>
<dbReference type="Gene3D" id="3.30.1360.60">
    <property type="entry name" value="Glucose permease domain IIB"/>
    <property type="match status" value="1"/>
</dbReference>
<dbReference type="InterPro" id="IPR018113">
    <property type="entry name" value="PTrfase_EIIB_Cys"/>
</dbReference>
<dbReference type="GO" id="GO:0005886">
    <property type="term" value="C:plasma membrane"/>
    <property type="evidence" value="ECO:0007669"/>
    <property type="project" value="UniProtKB-SubCell"/>
</dbReference>
<evidence type="ECO:0000256" key="4">
    <source>
        <dbReference type="ARBA" id="ARBA00022597"/>
    </source>
</evidence>
<dbReference type="Pfam" id="PF00358">
    <property type="entry name" value="PTS_EIIA_1"/>
    <property type="match status" value="1"/>
</dbReference>
<gene>
    <name evidence="17" type="primary">ptsG</name>
    <name evidence="17" type="ORF">MYF_02940</name>
</gene>
<dbReference type="GO" id="GO:0090563">
    <property type="term" value="F:protein-phosphocysteine-sugar phosphotransferase activity"/>
    <property type="evidence" value="ECO:0007669"/>
    <property type="project" value="TreeGrafter"/>
</dbReference>
<dbReference type="InterPro" id="IPR050429">
    <property type="entry name" value="PTS_Glucose_EIICBA"/>
</dbReference>
<feature type="transmembrane region" description="Helical" evidence="13">
    <location>
        <begin position="490"/>
        <end position="512"/>
    </location>
</feature>
<dbReference type="Proteomes" id="UP000031129">
    <property type="component" value="Chromosome"/>
</dbReference>
<dbReference type="CDD" id="cd00212">
    <property type="entry name" value="PTS_IIB_glc"/>
    <property type="match status" value="1"/>
</dbReference>
<dbReference type="Gene3D" id="2.70.70.10">
    <property type="entry name" value="Glucose Permease (Domain IIA)"/>
    <property type="match status" value="1"/>
</dbReference>
<dbReference type="GO" id="GO:0016301">
    <property type="term" value="F:kinase activity"/>
    <property type="evidence" value="ECO:0007669"/>
    <property type="project" value="UniProtKB-KW"/>
</dbReference>
<keyword evidence="9 13" id="KW-1133">Transmembrane helix</keyword>
<dbReference type="SUPFAM" id="SSF51261">
    <property type="entry name" value="Duplicated hybrid motif"/>
    <property type="match status" value="1"/>
</dbReference>
<dbReference type="InterPro" id="IPR036878">
    <property type="entry name" value="Glu_permease_IIB"/>
</dbReference>
<feature type="region of interest" description="Disordered" evidence="12">
    <location>
        <begin position="1"/>
        <end position="21"/>
    </location>
</feature>
<evidence type="ECO:0000256" key="8">
    <source>
        <dbReference type="ARBA" id="ARBA00022777"/>
    </source>
</evidence>
<dbReference type="PROSITE" id="PS51093">
    <property type="entry name" value="PTS_EIIA_TYPE_1"/>
    <property type="match status" value="1"/>
</dbReference>
<keyword evidence="8" id="KW-0418">Kinase</keyword>
<dbReference type="HOGENOM" id="CLU_012312_1_1_14"/>
<dbReference type="PROSITE" id="PS51098">
    <property type="entry name" value="PTS_EIIB_TYPE_1"/>
    <property type="match status" value="1"/>
</dbReference>
<dbReference type="InterPro" id="IPR011055">
    <property type="entry name" value="Dup_hybrid_motif"/>
</dbReference>
<dbReference type="GO" id="GO:0008982">
    <property type="term" value="F:protein-N(PI)-phosphohistidine-sugar phosphotransferase activity"/>
    <property type="evidence" value="ECO:0007669"/>
    <property type="project" value="InterPro"/>
</dbReference>
<feature type="transmembrane region" description="Helical" evidence="13">
    <location>
        <begin position="77"/>
        <end position="96"/>
    </location>
</feature>
<feature type="transmembrane region" description="Helical" evidence="13">
    <location>
        <begin position="172"/>
        <end position="190"/>
    </location>
</feature>
<reference evidence="17 18" key="1">
    <citation type="journal article" date="2015" name="Genome Announc.">
        <title>Complete Genome Sequence of Mycoplasma flocculare Strain Ms42T (ATCC 27399T).</title>
        <authorList>
            <person name="Calcutt M.J."/>
            <person name="Foecking M.F."/>
            <person name="Heidari M.B."/>
            <person name="McIntosh M.A."/>
        </authorList>
    </citation>
    <scope>NUCLEOTIDE SEQUENCE [LARGE SCALE GENOMIC DNA]</scope>
    <source>
        <strain evidence="18">ATCC 27399</strain>
    </source>
</reference>
<dbReference type="PANTHER" id="PTHR30009:SF20">
    <property type="entry name" value="PTS SYSTEM GLUCOSE-SPECIFIC EIICB COMPONENT-RELATED"/>
    <property type="match status" value="1"/>
</dbReference>
<dbReference type="GO" id="GO:0009401">
    <property type="term" value="P:phosphoenolpyruvate-dependent sugar phosphotransferase system"/>
    <property type="evidence" value="ECO:0007669"/>
    <property type="project" value="UniProtKB-KW"/>
</dbReference>
<keyword evidence="18" id="KW-1185">Reference proteome</keyword>
<keyword evidence="5" id="KW-0808">Transferase</keyword>
<dbReference type="RefSeq" id="WP_002557736.1">
    <property type="nucleotide sequence ID" value="NZ_CP007585.1"/>
</dbReference>
<dbReference type="InterPro" id="IPR003352">
    <property type="entry name" value="PTS_EIIC"/>
</dbReference>
<dbReference type="STRING" id="743971.MYF_02940"/>
<keyword evidence="6" id="KW-0598">Phosphotransferase system</keyword>
<dbReference type="InterPro" id="IPR013013">
    <property type="entry name" value="PTS_EIIC_1"/>
</dbReference>
<proteinExistence type="predicted"/>
<comment type="subcellular location">
    <subcellularLocation>
        <location evidence="1">Cell membrane</location>
        <topology evidence="1">Multi-pass membrane protein</topology>
    </subcellularLocation>
</comment>
<evidence type="ECO:0000256" key="3">
    <source>
        <dbReference type="ARBA" id="ARBA00022475"/>
    </source>
</evidence>
<dbReference type="InterPro" id="IPR001127">
    <property type="entry name" value="PTS_EIIA_1_perm"/>
</dbReference>
<evidence type="ECO:0000256" key="12">
    <source>
        <dbReference type="SAM" id="MobiDB-lite"/>
    </source>
</evidence>
<evidence type="ECO:0000256" key="10">
    <source>
        <dbReference type="ARBA" id="ARBA00023136"/>
    </source>
</evidence>
<dbReference type="OrthoDB" id="9764327at2"/>
<evidence type="ECO:0000313" key="17">
    <source>
        <dbReference type="EMBL" id="AJC50076.1"/>
    </source>
</evidence>
<dbReference type="PANTHER" id="PTHR30009">
    <property type="entry name" value="CYTOCHROME C-TYPE SYNTHESIS PROTEIN AND PTS TRANSMEMBRANE COMPONENT"/>
    <property type="match status" value="1"/>
</dbReference>
<evidence type="ECO:0000256" key="5">
    <source>
        <dbReference type="ARBA" id="ARBA00022679"/>
    </source>
</evidence>
<feature type="active site" description="Phosphocysteine intermediate; for EIIB activity" evidence="11">
    <location>
        <position position="569"/>
    </location>
</feature>
<evidence type="ECO:0000256" key="2">
    <source>
        <dbReference type="ARBA" id="ARBA00022448"/>
    </source>
</evidence>
<evidence type="ECO:0000256" key="1">
    <source>
        <dbReference type="ARBA" id="ARBA00004651"/>
    </source>
</evidence>
<keyword evidence="10 13" id="KW-0472">Membrane</keyword>
<feature type="transmembrane region" description="Helical" evidence="13">
    <location>
        <begin position="34"/>
        <end position="57"/>
    </location>
</feature>
<feature type="domain" description="PTS EIIB type-1" evidence="15">
    <location>
        <begin position="547"/>
        <end position="629"/>
    </location>
</feature>
<dbReference type="NCBIfam" id="TIGR00830">
    <property type="entry name" value="PTBA"/>
    <property type="match status" value="1"/>
</dbReference>
<feature type="domain" description="PTS EIIC type-1" evidence="16">
    <location>
        <begin position="23"/>
        <end position="524"/>
    </location>
</feature>
<evidence type="ECO:0000313" key="18">
    <source>
        <dbReference type="Proteomes" id="UP000031129"/>
    </source>
</evidence>
<keyword evidence="4" id="KW-0762">Sugar transport</keyword>
<dbReference type="SUPFAM" id="SSF55604">
    <property type="entry name" value="Glucose permease domain IIB"/>
    <property type="match status" value="1"/>
</dbReference>
<accession>A0A0A8ED58</accession>
<feature type="transmembrane region" description="Helical" evidence="13">
    <location>
        <begin position="465"/>
        <end position="484"/>
    </location>
</feature>
<name>A0A0A8ED58_MESFC</name>
<dbReference type="EMBL" id="CP007585">
    <property type="protein sequence ID" value="AJC50076.1"/>
    <property type="molecule type" value="Genomic_DNA"/>
</dbReference>
<feature type="transmembrane region" description="Helical" evidence="13">
    <location>
        <begin position="103"/>
        <end position="123"/>
    </location>
</feature>
<dbReference type="InterPro" id="IPR001996">
    <property type="entry name" value="PTS_IIB_1"/>
</dbReference>
<sequence length="826" mass="89708">MTFSLKSVFSGSTKKSTNNSGAGKMRRILSKISGAFMLPISVMSIAGLLLGVGAAIASNAPEDYLHLKRFGLFFQLLGEPVFAALPLLFATAFVIAFTDEAGVAVFSTIIGFLVFVAIQSVFISDVTKEIINETTNKKEIKKIGVEILFQGAGRDPAGLSQLVGSSLGFKSLQTSVFGGLAVGLTVQYLYNRFHTIQLPQMLSFFGGKRFVSLITIPTMALLAFVFLIFWPWVGVALNLFGTSLAKVPYGLESFIFGYIERSLIPFGLHHVFYAPLWYSPAGGDAGATITNWALNEGIEVVAHDGNAFEIVSKGTTVAGDSLQKILKAIAENKDKFVGDSTGSTHLLKFANTIDYTKDGKEFSIPLFSFLANNGFKVGRFTDGKFSGMMFGLPAAAAAMIMAAPKENRKVATGTVVPAAATSVVTGVTEPIEFTFLFLAPMLFWGFHAFMMATSFMIANLAGVHIPMVFSGGALDLLMYGIIPVQKGTNFWWTFLVGLAYAPIYYFVFLFFIKWKNLETPGRGENIKLFTKADYIARNEQTKGKNIDPQALAIIQGYGGIDNITIFNNCASRLRYDVKDLALVDEKKLKAAGAVAIKIEGQHHVQAIMGPVAEQLNAKINSQRELIKSLSQSEISNILERSPKKVGSDSKNQLKTDCKCGEEICRCNIPQNIFAPATGELIELSAVKDGVFSEKKLGKGFAIRVGKTGKIDIFAPISGYVSMAFETKHAFGFTSHDESTQILIHMGIDTVDLEGQGFEAFIKTGQKIRAGDKVANVDLDYLSNSGITNTDIIVVLLHESSQKDFKFVIKPQKINSLPVLVGKSHKP</sequence>
<keyword evidence="7 13" id="KW-0812">Transmembrane</keyword>
<keyword evidence="3" id="KW-1003">Cell membrane</keyword>
<feature type="transmembrane region" description="Helical" evidence="13">
    <location>
        <begin position="210"/>
        <end position="233"/>
    </location>
</feature>
<dbReference type="Pfam" id="PF00367">
    <property type="entry name" value="PTS_EIIB"/>
    <property type="match status" value="1"/>
</dbReference>
<keyword evidence="2" id="KW-0813">Transport</keyword>